<dbReference type="Proteomes" id="UP001459277">
    <property type="component" value="Unassembled WGS sequence"/>
</dbReference>
<comment type="caution">
    <text evidence="1">The sequence shown here is derived from an EMBL/GenBank/DDBJ whole genome shotgun (WGS) entry which is preliminary data.</text>
</comment>
<keyword evidence="2" id="KW-1185">Reference proteome</keyword>
<name>A0AAW2CT47_9ROSI</name>
<accession>A0AAW2CT47</accession>
<reference evidence="1 2" key="1">
    <citation type="submission" date="2024-01" db="EMBL/GenBank/DDBJ databases">
        <title>A telomere-to-telomere, gap-free genome of sweet tea (Lithocarpus litseifolius).</title>
        <authorList>
            <person name="Zhou J."/>
        </authorList>
    </citation>
    <scope>NUCLEOTIDE SEQUENCE [LARGE SCALE GENOMIC DNA]</scope>
    <source>
        <strain evidence="1">Zhou-2022a</strain>
        <tissue evidence="1">Leaf</tissue>
    </source>
</reference>
<gene>
    <name evidence="1" type="ORF">SO802_015023</name>
</gene>
<protein>
    <submittedName>
        <fullName evidence="1">Uncharacterized protein</fullName>
    </submittedName>
</protein>
<proteinExistence type="predicted"/>
<sequence length="175" mass="19867">MLWVQVFSKTYRRQRRSPPNLLIITSCSPTWAGIKLGEATVSKGAKWVAGSNNGLSLWLDKWLDTGTLKSCIFGLLNRGEEDIKLKDVAGFFGWNWEGLSFVLPKLVLLEMKATPMPYSSQREDRLSWGPSPSGDFKLKDAYCIANAIDPKSMNRTYDEDWVWKVAANPKIKFFL</sequence>
<dbReference type="AlphaFoldDB" id="A0AAW2CT47"/>
<dbReference type="EMBL" id="JAZDWU010000005">
    <property type="protein sequence ID" value="KAL0001242.1"/>
    <property type="molecule type" value="Genomic_DNA"/>
</dbReference>
<organism evidence="1 2">
    <name type="scientific">Lithocarpus litseifolius</name>
    <dbReference type="NCBI Taxonomy" id="425828"/>
    <lineage>
        <taxon>Eukaryota</taxon>
        <taxon>Viridiplantae</taxon>
        <taxon>Streptophyta</taxon>
        <taxon>Embryophyta</taxon>
        <taxon>Tracheophyta</taxon>
        <taxon>Spermatophyta</taxon>
        <taxon>Magnoliopsida</taxon>
        <taxon>eudicotyledons</taxon>
        <taxon>Gunneridae</taxon>
        <taxon>Pentapetalae</taxon>
        <taxon>rosids</taxon>
        <taxon>fabids</taxon>
        <taxon>Fagales</taxon>
        <taxon>Fagaceae</taxon>
        <taxon>Lithocarpus</taxon>
    </lineage>
</organism>
<evidence type="ECO:0000313" key="1">
    <source>
        <dbReference type="EMBL" id="KAL0001242.1"/>
    </source>
</evidence>
<evidence type="ECO:0000313" key="2">
    <source>
        <dbReference type="Proteomes" id="UP001459277"/>
    </source>
</evidence>